<keyword evidence="3" id="KW-1185">Reference proteome</keyword>
<dbReference type="OrthoDB" id="542013at2759"/>
<dbReference type="InterPro" id="IPR002347">
    <property type="entry name" value="SDR_fam"/>
</dbReference>
<name>A0A7H8QK81_TALRU</name>
<dbReference type="EMBL" id="CP055898">
    <property type="protein sequence ID" value="QKX53921.1"/>
    <property type="molecule type" value="Genomic_DNA"/>
</dbReference>
<keyword evidence="1" id="KW-0560">Oxidoreductase</keyword>
<evidence type="ECO:0000313" key="3">
    <source>
        <dbReference type="Proteomes" id="UP000509510"/>
    </source>
</evidence>
<dbReference type="PANTHER" id="PTHR43157">
    <property type="entry name" value="PHOSPHATIDYLINOSITOL-GLYCAN BIOSYNTHESIS CLASS F PROTEIN-RELATED"/>
    <property type="match status" value="1"/>
</dbReference>
<dbReference type="PRINTS" id="PR00081">
    <property type="entry name" value="GDHRDH"/>
</dbReference>
<evidence type="ECO:0008006" key="4">
    <source>
        <dbReference type="Google" id="ProtNLM"/>
    </source>
</evidence>
<evidence type="ECO:0000313" key="2">
    <source>
        <dbReference type="EMBL" id="QKX53921.1"/>
    </source>
</evidence>
<sequence length="329" mass="35243">MSTDVPTQRRGLPLHVTPENSSGGTFIVIGANTGLGLEAAKHLVAVGAAKVIMGVRNLDAGETAKTSIESATEKTGVAEVWKIDLSSYDSVKAFAKKAITELDRIDALIENAAVAMSERVLAEGHALPITVNVLSTFLLAALIFPKLSDDAKKFGILPHITIISSSVGFDFEEQWNLIKDDPIVKSDGESMVTLMLYPLSKLMEILAVKYIAPQIPVSRTGVVLNVVCPGLCITDLSRNAPPAFKEQIAVQHKQFGRTAEDGSRTLLHGAVAGKESHGRLLAACEIATRQLPSWLENEEGQQAQKRVWGGIAKELEAVEPGCVSKMLQA</sequence>
<protein>
    <recommendedName>
        <fullName evidence="4">Ketoreductase (KR) domain-containing protein</fullName>
    </recommendedName>
</protein>
<dbReference type="Proteomes" id="UP000509510">
    <property type="component" value="Chromosome I"/>
</dbReference>
<dbReference type="Pfam" id="PF00106">
    <property type="entry name" value="adh_short"/>
    <property type="match status" value="1"/>
</dbReference>
<gene>
    <name evidence="2" type="ORF">TRUGW13939_01001</name>
</gene>
<organism evidence="2 3">
    <name type="scientific">Talaromyces rugulosus</name>
    <name type="common">Penicillium rugulosum</name>
    <dbReference type="NCBI Taxonomy" id="121627"/>
    <lineage>
        <taxon>Eukaryota</taxon>
        <taxon>Fungi</taxon>
        <taxon>Dikarya</taxon>
        <taxon>Ascomycota</taxon>
        <taxon>Pezizomycotina</taxon>
        <taxon>Eurotiomycetes</taxon>
        <taxon>Eurotiomycetidae</taxon>
        <taxon>Eurotiales</taxon>
        <taxon>Trichocomaceae</taxon>
        <taxon>Talaromyces</taxon>
        <taxon>Talaromyces sect. Islandici</taxon>
    </lineage>
</organism>
<dbReference type="GO" id="GO:0016491">
    <property type="term" value="F:oxidoreductase activity"/>
    <property type="evidence" value="ECO:0007669"/>
    <property type="project" value="UniProtKB-KW"/>
</dbReference>
<dbReference type="InterPro" id="IPR036291">
    <property type="entry name" value="NAD(P)-bd_dom_sf"/>
</dbReference>
<dbReference type="Gene3D" id="3.40.50.720">
    <property type="entry name" value="NAD(P)-binding Rossmann-like Domain"/>
    <property type="match status" value="1"/>
</dbReference>
<proteinExistence type="predicted"/>
<evidence type="ECO:0000256" key="1">
    <source>
        <dbReference type="ARBA" id="ARBA00023002"/>
    </source>
</evidence>
<dbReference type="GeneID" id="55988514"/>
<accession>A0A7H8QK81</accession>
<reference evidence="3" key="1">
    <citation type="submission" date="2020-06" db="EMBL/GenBank/DDBJ databases">
        <title>A chromosome-scale genome assembly of Talaromyces rugulosus W13939.</title>
        <authorList>
            <person name="Wang B."/>
            <person name="Guo L."/>
            <person name="Ye K."/>
            <person name="Wang L."/>
        </authorList>
    </citation>
    <scope>NUCLEOTIDE SEQUENCE [LARGE SCALE GENOMIC DNA]</scope>
    <source>
        <strain evidence="3">W13939</strain>
    </source>
</reference>
<dbReference type="RefSeq" id="XP_035340100.1">
    <property type="nucleotide sequence ID" value="XM_035484207.1"/>
</dbReference>
<dbReference type="PANTHER" id="PTHR43157:SF61">
    <property type="entry name" value="DEHYDROGENASE_REDUCTASE FAMILY PROTEIN, PUTATIVE (AFU_ORTHOLOGUE AFUA_3G01250)-RELATED"/>
    <property type="match status" value="1"/>
</dbReference>
<dbReference type="KEGG" id="trg:TRUGW13939_01001"/>
<dbReference type="AlphaFoldDB" id="A0A7H8QK81"/>
<dbReference type="SUPFAM" id="SSF51735">
    <property type="entry name" value="NAD(P)-binding Rossmann-fold domains"/>
    <property type="match status" value="1"/>
</dbReference>